<dbReference type="Gene3D" id="1.20.1280.50">
    <property type="match status" value="1"/>
</dbReference>
<dbReference type="SMART" id="SM00256">
    <property type="entry name" value="FBOX"/>
    <property type="match status" value="1"/>
</dbReference>
<dbReference type="InterPro" id="IPR036047">
    <property type="entry name" value="F-box-like_dom_sf"/>
</dbReference>
<dbReference type="SUPFAM" id="SSF81383">
    <property type="entry name" value="F-box domain"/>
    <property type="match status" value="1"/>
</dbReference>
<dbReference type="CDD" id="cd09917">
    <property type="entry name" value="F-box_SF"/>
    <property type="match status" value="1"/>
</dbReference>
<dbReference type="InterPro" id="IPR001810">
    <property type="entry name" value="F-box_dom"/>
</dbReference>
<comment type="caution">
    <text evidence="2">The sequence shown here is derived from an EMBL/GenBank/DDBJ whole genome shotgun (WGS) entry which is preliminary data.</text>
</comment>
<evidence type="ECO:0000313" key="2">
    <source>
        <dbReference type="EMBL" id="KAK9215470.1"/>
    </source>
</evidence>
<evidence type="ECO:0000259" key="1">
    <source>
        <dbReference type="SMART" id="SM00256"/>
    </source>
</evidence>
<keyword evidence="3" id="KW-1185">Reference proteome</keyword>
<dbReference type="AlphaFoldDB" id="A0AAP0MSH1"/>
<accession>A0AAP0MSH1</accession>
<gene>
    <name evidence="2" type="ORF">WN944_007475</name>
</gene>
<feature type="domain" description="F-box" evidence="1">
    <location>
        <begin position="24"/>
        <end position="64"/>
    </location>
</feature>
<reference evidence="2 3" key="1">
    <citation type="submission" date="2024-05" db="EMBL/GenBank/DDBJ databases">
        <title>Haplotype-resolved chromosome-level genome assembly of Huyou (Citrus changshanensis).</title>
        <authorList>
            <person name="Miao C."/>
            <person name="Chen W."/>
            <person name="Wu Y."/>
            <person name="Wang L."/>
            <person name="Zhao S."/>
            <person name="Grierson D."/>
            <person name="Xu C."/>
            <person name="Chen K."/>
        </authorList>
    </citation>
    <scope>NUCLEOTIDE SEQUENCE [LARGE SCALE GENOMIC DNA]</scope>
    <source>
        <strain evidence="2">01-14</strain>
        <tissue evidence="2">Leaf</tissue>
    </source>
</reference>
<dbReference type="Pfam" id="PF00646">
    <property type="entry name" value="F-box"/>
    <property type="match status" value="1"/>
</dbReference>
<organism evidence="2 3">
    <name type="scientific">Citrus x changshan-huyou</name>
    <dbReference type="NCBI Taxonomy" id="2935761"/>
    <lineage>
        <taxon>Eukaryota</taxon>
        <taxon>Viridiplantae</taxon>
        <taxon>Streptophyta</taxon>
        <taxon>Embryophyta</taxon>
        <taxon>Tracheophyta</taxon>
        <taxon>Spermatophyta</taxon>
        <taxon>Magnoliopsida</taxon>
        <taxon>eudicotyledons</taxon>
        <taxon>Gunneridae</taxon>
        <taxon>Pentapetalae</taxon>
        <taxon>rosids</taxon>
        <taxon>malvids</taxon>
        <taxon>Sapindales</taxon>
        <taxon>Rutaceae</taxon>
        <taxon>Aurantioideae</taxon>
        <taxon>Citrus</taxon>
    </lineage>
</organism>
<evidence type="ECO:0000313" key="3">
    <source>
        <dbReference type="Proteomes" id="UP001428341"/>
    </source>
</evidence>
<proteinExistence type="predicted"/>
<dbReference type="EMBL" id="JBCGBO010000003">
    <property type="protein sequence ID" value="KAK9215470.1"/>
    <property type="molecule type" value="Genomic_DNA"/>
</dbReference>
<dbReference type="Proteomes" id="UP001428341">
    <property type="component" value="Unassembled WGS sequence"/>
</dbReference>
<dbReference type="PANTHER" id="PTHR33110">
    <property type="entry name" value="F-BOX/KELCH-REPEAT PROTEIN-RELATED"/>
    <property type="match status" value="1"/>
</dbReference>
<protein>
    <recommendedName>
        <fullName evidence="1">F-box domain-containing protein</fullName>
    </recommendedName>
</protein>
<sequence>MRGAGVKAKKIKRQSYSHSSWSDLPEHIIRLIMNRLCYADQIRFQAVCKNWRDTDIHGVRCADKLPWILAFNSYSCFLYDPSDKQSYSISNPSFRRFYGSHVLESKYGWVLFPGPTVMVSSRYRPELTRTSISLFFYCPFTDEIIRTPYLEIMSDIDPFTLTTASTFSTNPVSSDCVILVVRMYTSRAIGTLHVAQEKWEIHPHPLNTLYHGRIRLNFLIEFDGELQLFMVGPHSCVFKLDRSKMNRFQVDNLSNRSLFIEDEDSESNVSIISDPMEGEELSHLANAIFRFDYSCYFDCFCLFANPCVRHSKLSKIYDCDWKDKWMQKIWIQPPKRR</sequence>
<name>A0AAP0MSH1_9ROSI</name>